<feature type="non-terminal residue" evidence="2">
    <location>
        <position position="155"/>
    </location>
</feature>
<accession>A0A1E7LUM6</accession>
<dbReference type="InterPro" id="IPR012914">
    <property type="entry name" value="PucR_dom"/>
</dbReference>
<organism evidence="2 3">
    <name type="scientific">Streptomyces nanshensis</name>
    <dbReference type="NCBI Taxonomy" id="518642"/>
    <lineage>
        <taxon>Bacteria</taxon>
        <taxon>Bacillati</taxon>
        <taxon>Actinomycetota</taxon>
        <taxon>Actinomycetes</taxon>
        <taxon>Kitasatosporales</taxon>
        <taxon>Streptomycetaceae</taxon>
        <taxon>Streptomyces</taxon>
    </lineage>
</organism>
<dbReference type="Proteomes" id="UP000175971">
    <property type="component" value="Unassembled WGS sequence"/>
</dbReference>
<sequence length="155" mass="16547">MPSPSVTAPGPPTPPVPLAALLARKELGLRRIAGPADADLLWVHTSEMADPYPYLLGGELLLSAGVLLTDPDRYVARLVEAGAAALGFGVRPVHESVPESLVEACDRHGLPLLEVPPETPFTTIARAVWRLMAEARHRELRRVTRAQQALATAAA</sequence>
<dbReference type="EMBL" id="LJGZ01000030">
    <property type="protein sequence ID" value="OEV19897.1"/>
    <property type="molecule type" value="Genomic_DNA"/>
</dbReference>
<evidence type="ECO:0000259" key="1">
    <source>
        <dbReference type="Pfam" id="PF07905"/>
    </source>
</evidence>
<feature type="domain" description="Purine catabolism PurC-like" evidence="1">
    <location>
        <begin position="21"/>
        <end position="130"/>
    </location>
</feature>
<evidence type="ECO:0000313" key="3">
    <source>
        <dbReference type="Proteomes" id="UP000175971"/>
    </source>
</evidence>
<name>A0A1E7LUM6_9ACTN</name>
<dbReference type="PATRIC" id="fig|518642.7.peg.1906"/>
<dbReference type="Pfam" id="PF07905">
    <property type="entry name" value="PucR"/>
    <property type="match status" value="1"/>
</dbReference>
<protein>
    <recommendedName>
        <fullName evidence="1">Purine catabolism PurC-like domain-containing protein</fullName>
    </recommendedName>
</protein>
<proteinExistence type="predicted"/>
<comment type="caution">
    <text evidence="2">The sequence shown here is derived from an EMBL/GenBank/DDBJ whole genome shotgun (WGS) entry which is preliminary data.</text>
</comment>
<gene>
    <name evidence="2" type="ORF">AN221_14040</name>
</gene>
<reference evidence="2 3" key="1">
    <citation type="journal article" date="2016" name="Front. Microbiol.">
        <title>Comparative Genomics Analysis of Streptomyces Species Reveals Their Adaptation to the Marine Environment and Their Diversity at the Genomic Level.</title>
        <authorList>
            <person name="Tian X."/>
            <person name="Zhang Z."/>
            <person name="Yang T."/>
            <person name="Chen M."/>
            <person name="Li J."/>
            <person name="Chen F."/>
            <person name="Yang J."/>
            <person name="Li W."/>
            <person name="Zhang B."/>
            <person name="Zhang Z."/>
            <person name="Wu J."/>
            <person name="Zhang C."/>
            <person name="Long L."/>
            <person name="Xiao J."/>
        </authorList>
    </citation>
    <scope>NUCLEOTIDE SEQUENCE [LARGE SCALE GENOMIC DNA]</scope>
    <source>
        <strain evidence="2 3">SCSIO M10372</strain>
    </source>
</reference>
<dbReference type="AlphaFoldDB" id="A0A1E7LUM6"/>
<keyword evidence="3" id="KW-1185">Reference proteome</keyword>
<evidence type="ECO:0000313" key="2">
    <source>
        <dbReference type="EMBL" id="OEV19897.1"/>
    </source>
</evidence>